<name>A0A9P8SIU9_9HYPO</name>
<sequence length="83" mass="9376">MAACADSLCAVPNLSREEKREEFNHDAANVSGMRENLREDLMRIGHQYFDGAAEMREKLRNAWDELIHAAKILLRTAPSMTAS</sequence>
<accession>A0A9P8SIU9</accession>
<dbReference type="GeneID" id="68355622"/>
<dbReference type="OrthoDB" id="5403091at2759"/>
<keyword evidence="2" id="KW-1185">Reference proteome</keyword>
<organism evidence="1 2">
    <name type="scientific">Hirsutella rhossiliensis</name>
    <dbReference type="NCBI Taxonomy" id="111463"/>
    <lineage>
        <taxon>Eukaryota</taxon>
        <taxon>Fungi</taxon>
        <taxon>Dikarya</taxon>
        <taxon>Ascomycota</taxon>
        <taxon>Pezizomycotina</taxon>
        <taxon>Sordariomycetes</taxon>
        <taxon>Hypocreomycetidae</taxon>
        <taxon>Hypocreales</taxon>
        <taxon>Ophiocordycipitaceae</taxon>
        <taxon>Hirsutella</taxon>
    </lineage>
</organism>
<protein>
    <submittedName>
        <fullName evidence="1">Uncharacterized protein</fullName>
    </submittedName>
</protein>
<dbReference type="EMBL" id="JAIZPD010000006">
    <property type="protein sequence ID" value="KAH0962391.1"/>
    <property type="molecule type" value="Genomic_DNA"/>
</dbReference>
<comment type="caution">
    <text evidence="1">The sequence shown here is derived from an EMBL/GenBank/DDBJ whole genome shotgun (WGS) entry which is preliminary data.</text>
</comment>
<reference evidence="1" key="1">
    <citation type="submission" date="2021-09" db="EMBL/GenBank/DDBJ databases">
        <title>A high-quality genome of the endoparasitic fungus Hirsutella rhossiliensis with a comparison of Hirsutella genomes reveals transposable elements contributing to genome size variation.</title>
        <authorList>
            <person name="Lin R."/>
            <person name="Jiao Y."/>
            <person name="Sun X."/>
            <person name="Ling J."/>
            <person name="Xie B."/>
            <person name="Cheng X."/>
        </authorList>
    </citation>
    <scope>NUCLEOTIDE SEQUENCE</scope>
    <source>
        <strain evidence="1">HR02</strain>
    </source>
</reference>
<dbReference type="RefSeq" id="XP_044719904.1">
    <property type="nucleotide sequence ID" value="XM_044864964.1"/>
</dbReference>
<gene>
    <name evidence="1" type="ORF">HRG_06493</name>
</gene>
<dbReference type="Proteomes" id="UP000824596">
    <property type="component" value="Unassembled WGS sequence"/>
</dbReference>
<proteinExistence type="predicted"/>
<evidence type="ECO:0000313" key="1">
    <source>
        <dbReference type="EMBL" id="KAH0962391.1"/>
    </source>
</evidence>
<evidence type="ECO:0000313" key="2">
    <source>
        <dbReference type="Proteomes" id="UP000824596"/>
    </source>
</evidence>
<dbReference type="AlphaFoldDB" id="A0A9P8SIU9"/>